<protein>
    <submittedName>
        <fullName evidence="2">Uncharacterized protein</fullName>
    </submittedName>
</protein>
<evidence type="ECO:0000313" key="3">
    <source>
        <dbReference type="Proteomes" id="UP001345963"/>
    </source>
</evidence>
<keyword evidence="3" id="KW-1185">Reference proteome</keyword>
<name>A0ABU7BBF6_9TELE</name>
<accession>A0ABU7BBF6</accession>
<dbReference type="Proteomes" id="UP001345963">
    <property type="component" value="Unassembled WGS sequence"/>
</dbReference>
<organism evidence="2 3">
    <name type="scientific">Ataeniobius toweri</name>
    <dbReference type="NCBI Taxonomy" id="208326"/>
    <lineage>
        <taxon>Eukaryota</taxon>
        <taxon>Metazoa</taxon>
        <taxon>Chordata</taxon>
        <taxon>Craniata</taxon>
        <taxon>Vertebrata</taxon>
        <taxon>Euteleostomi</taxon>
        <taxon>Actinopterygii</taxon>
        <taxon>Neopterygii</taxon>
        <taxon>Teleostei</taxon>
        <taxon>Neoteleostei</taxon>
        <taxon>Acanthomorphata</taxon>
        <taxon>Ovalentaria</taxon>
        <taxon>Atherinomorphae</taxon>
        <taxon>Cyprinodontiformes</taxon>
        <taxon>Goodeidae</taxon>
        <taxon>Ataeniobius</taxon>
    </lineage>
</organism>
<evidence type="ECO:0000313" key="2">
    <source>
        <dbReference type="EMBL" id="MED6247932.1"/>
    </source>
</evidence>
<feature type="compositionally biased region" description="Low complexity" evidence="1">
    <location>
        <begin position="48"/>
        <end position="62"/>
    </location>
</feature>
<comment type="caution">
    <text evidence="2">The sequence shown here is derived from an EMBL/GenBank/DDBJ whole genome shotgun (WGS) entry which is preliminary data.</text>
</comment>
<proteinExistence type="predicted"/>
<sequence>MFCPGTLGIPRKDLVAFQSRLSRHKKNCNTPQLHIAVMHRARPSQQPRARTGTRLTTAAGGRLNQGGSLCNPNWRDSSREVKRKALVPRAQHTADVNGP</sequence>
<gene>
    <name evidence="2" type="ORF">ATANTOWER_021490</name>
</gene>
<dbReference type="EMBL" id="JAHUTI010049635">
    <property type="protein sequence ID" value="MED6247932.1"/>
    <property type="molecule type" value="Genomic_DNA"/>
</dbReference>
<feature type="region of interest" description="Disordered" evidence="1">
    <location>
        <begin position="40"/>
        <end position="99"/>
    </location>
</feature>
<evidence type="ECO:0000256" key="1">
    <source>
        <dbReference type="SAM" id="MobiDB-lite"/>
    </source>
</evidence>
<feature type="compositionally biased region" description="Polar residues" evidence="1">
    <location>
        <begin position="65"/>
        <end position="75"/>
    </location>
</feature>
<reference evidence="2 3" key="1">
    <citation type="submission" date="2021-07" db="EMBL/GenBank/DDBJ databases">
        <authorList>
            <person name="Palmer J.M."/>
        </authorList>
    </citation>
    <scope>NUCLEOTIDE SEQUENCE [LARGE SCALE GENOMIC DNA]</scope>
    <source>
        <strain evidence="2 3">AT_MEX2019</strain>
        <tissue evidence="2">Muscle</tissue>
    </source>
</reference>